<dbReference type="InterPro" id="IPR036271">
    <property type="entry name" value="Tet_transcr_reg_TetR-rel_C_sf"/>
</dbReference>
<dbReference type="PROSITE" id="PS50977">
    <property type="entry name" value="HTH_TETR_2"/>
    <property type="match status" value="1"/>
</dbReference>
<dbReference type="RefSeq" id="WP_188759291.1">
    <property type="nucleotide sequence ID" value="NZ_BMJB01000001.1"/>
</dbReference>
<reference evidence="4" key="1">
    <citation type="journal article" date="2014" name="Int. J. Syst. Evol. Microbiol.">
        <title>Complete genome sequence of Corynebacterium casei LMG S-19264T (=DSM 44701T), isolated from a smear-ripened cheese.</title>
        <authorList>
            <consortium name="US DOE Joint Genome Institute (JGI-PGF)"/>
            <person name="Walter F."/>
            <person name="Albersmeier A."/>
            <person name="Kalinowski J."/>
            <person name="Ruckert C."/>
        </authorList>
    </citation>
    <scope>NUCLEOTIDE SEQUENCE</scope>
    <source>
        <strain evidence="4">CGMCC 1.15447</strain>
    </source>
</reference>
<dbReference type="InterPro" id="IPR041474">
    <property type="entry name" value="NicS_C"/>
</dbReference>
<keyword evidence="5" id="KW-1185">Reference proteome</keyword>
<dbReference type="Gene3D" id="1.10.357.10">
    <property type="entry name" value="Tetracycline Repressor, domain 2"/>
    <property type="match status" value="1"/>
</dbReference>
<dbReference type="Proteomes" id="UP000648801">
    <property type="component" value="Unassembled WGS sequence"/>
</dbReference>
<dbReference type="EMBL" id="BMJB01000001">
    <property type="protein sequence ID" value="GGA69771.1"/>
    <property type="molecule type" value="Genomic_DNA"/>
</dbReference>
<feature type="domain" description="HTH tetR-type" evidence="3">
    <location>
        <begin position="15"/>
        <end position="75"/>
    </location>
</feature>
<feature type="DNA-binding region" description="H-T-H motif" evidence="2">
    <location>
        <begin position="38"/>
        <end position="57"/>
    </location>
</feature>
<dbReference type="PRINTS" id="PR00455">
    <property type="entry name" value="HTHTETR"/>
</dbReference>
<dbReference type="AlphaFoldDB" id="A0A916W6B1"/>
<dbReference type="InterPro" id="IPR001647">
    <property type="entry name" value="HTH_TetR"/>
</dbReference>
<evidence type="ECO:0000313" key="5">
    <source>
        <dbReference type="Proteomes" id="UP000648801"/>
    </source>
</evidence>
<dbReference type="InterPro" id="IPR009057">
    <property type="entry name" value="Homeodomain-like_sf"/>
</dbReference>
<dbReference type="Pfam" id="PF00440">
    <property type="entry name" value="TetR_N"/>
    <property type="match status" value="1"/>
</dbReference>
<evidence type="ECO:0000256" key="1">
    <source>
        <dbReference type="ARBA" id="ARBA00023125"/>
    </source>
</evidence>
<dbReference type="SUPFAM" id="SSF48498">
    <property type="entry name" value="Tetracyclin repressor-like, C-terminal domain"/>
    <property type="match status" value="1"/>
</dbReference>
<dbReference type="SUPFAM" id="SSF46689">
    <property type="entry name" value="Homeodomain-like"/>
    <property type="match status" value="1"/>
</dbReference>
<dbReference type="Pfam" id="PF17938">
    <property type="entry name" value="TetR_C_29"/>
    <property type="match status" value="1"/>
</dbReference>
<name>A0A916W6B1_9BACT</name>
<accession>A0A916W6B1</accession>
<reference evidence="4" key="2">
    <citation type="submission" date="2020-09" db="EMBL/GenBank/DDBJ databases">
        <authorList>
            <person name="Sun Q."/>
            <person name="Zhou Y."/>
        </authorList>
    </citation>
    <scope>NUCLEOTIDE SEQUENCE</scope>
    <source>
        <strain evidence="4">CGMCC 1.15447</strain>
    </source>
</reference>
<gene>
    <name evidence="4" type="ORF">GCM10011507_21630</name>
</gene>
<keyword evidence="1 2" id="KW-0238">DNA-binding</keyword>
<comment type="caution">
    <text evidence="4">The sequence shown here is derived from an EMBL/GenBank/DDBJ whole genome shotgun (WGS) entry which is preliminary data.</text>
</comment>
<dbReference type="InterPro" id="IPR050109">
    <property type="entry name" value="HTH-type_TetR-like_transc_reg"/>
</dbReference>
<evidence type="ECO:0000259" key="3">
    <source>
        <dbReference type="PROSITE" id="PS50977"/>
    </source>
</evidence>
<dbReference type="PANTHER" id="PTHR30328">
    <property type="entry name" value="TRANSCRIPTIONAL REPRESSOR"/>
    <property type="match status" value="1"/>
</dbReference>
<evidence type="ECO:0000313" key="4">
    <source>
        <dbReference type="EMBL" id="GGA69771.1"/>
    </source>
</evidence>
<dbReference type="PANTHER" id="PTHR30328:SF54">
    <property type="entry name" value="HTH-TYPE TRANSCRIPTIONAL REPRESSOR SCO4008"/>
    <property type="match status" value="1"/>
</dbReference>
<organism evidence="4 5">
    <name type="scientific">Edaphobacter acidisoli</name>
    <dbReference type="NCBI Taxonomy" id="2040573"/>
    <lineage>
        <taxon>Bacteria</taxon>
        <taxon>Pseudomonadati</taxon>
        <taxon>Acidobacteriota</taxon>
        <taxon>Terriglobia</taxon>
        <taxon>Terriglobales</taxon>
        <taxon>Acidobacteriaceae</taxon>
        <taxon>Edaphobacter</taxon>
    </lineage>
</organism>
<sequence length="249" mass="28401">MREPKNKPHHQDRSDQSRRRILDAAIKEFSTHGLAGARTDAIARAAHVNKALLYYYFKDKDALYIATIEDVMATVVRSTAIILEQKSTPGEQLLRLALNHFDRILSQSHFQSLMQQEMVRYQAGESTALPIIVREAFAPLLKQMRDLVRRGVHSRELVTVDPLQVIYSAFGANVFYFLSAPTMRMALADESFEPFDLESLCARRRSAIQFLANALFTDRAHGHKLARRVLADVPMPEPGPRPPLWRKHL</sequence>
<protein>
    <submittedName>
        <fullName evidence="4">Transcriptional regulator</fullName>
    </submittedName>
</protein>
<evidence type="ECO:0000256" key="2">
    <source>
        <dbReference type="PROSITE-ProRule" id="PRU00335"/>
    </source>
</evidence>
<dbReference type="GO" id="GO:0003677">
    <property type="term" value="F:DNA binding"/>
    <property type="evidence" value="ECO:0007669"/>
    <property type="project" value="UniProtKB-UniRule"/>
</dbReference>
<proteinExistence type="predicted"/>